<gene>
    <name evidence="1" type="ORF">J3U87_27505</name>
</gene>
<reference evidence="1" key="1">
    <citation type="submission" date="2021-03" db="EMBL/GenBank/DDBJ databases">
        <title>Acanthopleuribacteraceae sp. M133.</title>
        <authorList>
            <person name="Wang G."/>
        </authorList>
    </citation>
    <scope>NUCLEOTIDE SEQUENCE</scope>
    <source>
        <strain evidence="1">M133</strain>
    </source>
</reference>
<sequence>MPVTVGANFRTVVHKSSNGITMAFPDVCLTPAPPSPPVPIPYPNMAMSSDSAKTAKKVKADGCAICVESSNFKRSTGDEPGVNKGVASGTVMDKAEFITYSFDVKAEGKGVSRAFDLMLHNSKNTPPFPLIQPPLITIPLFPDPPETPKEWAPVKIDVE</sequence>
<proteinExistence type="predicted"/>
<organism evidence="1 2">
    <name type="scientific">Sulfidibacter corallicola</name>
    <dbReference type="NCBI Taxonomy" id="2818388"/>
    <lineage>
        <taxon>Bacteria</taxon>
        <taxon>Pseudomonadati</taxon>
        <taxon>Acidobacteriota</taxon>
        <taxon>Holophagae</taxon>
        <taxon>Acanthopleuribacterales</taxon>
        <taxon>Acanthopleuribacteraceae</taxon>
        <taxon>Sulfidibacter</taxon>
    </lineage>
</organism>
<name>A0A8A4TH05_SULCO</name>
<dbReference type="KEGG" id="scor:J3U87_27505"/>
<protein>
    <submittedName>
        <fullName evidence="1">DUF4150 domain-containing protein</fullName>
    </submittedName>
</protein>
<dbReference type="AlphaFoldDB" id="A0A8A4TH05"/>
<dbReference type="Proteomes" id="UP000663929">
    <property type="component" value="Chromosome"/>
</dbReference>
<evidence type="ECO:0000313" key="1">
    <source>
        <dbReference type="EMBL" id="QTD49349.1"/>
    </source>
</evidence>
<dbReference type="EMBL" id="CP071793">
    <property type="protein sequence ID" value="QTD49349.1"/>
    <property type="molecule type" value="Genomic_DNA"/>
</dbReference>
<keyword evidence="2" id="KW-1185">Reference proteome</keyword>
<dbReference type="RefSeq" id="WP_237378984.1">
    <property type="nucleotide sequence ID" value="NZ_CP071793.1"/>
</dbReference>
<evidence type="ECO:0000313" key="2">
    <source>
        <dbReference type="Proteomes" id="UP000663929"/>
    </source>
</evidence>
<accession>A0A8A4TH05</accession>
<dbReference type="Pfam" id="PF13665">
    <property type="entry name" value="Tox-PAAR-like"/>
    <property type="match status" value="1"/>
</dbReference>